<gene>
    <name evidence="3" type="ORF">B0H63DRAFT_521405</name>
</gene>
<proteinExistence type="predicted"/>
<dbReference type="Proteomes" id="UP001285441">
    <property type="component" value="Unassembled WGS sequence"/>
</dbReference>
<feature type="compositionally biased region" description="Basic and acidic residues" evidence="1">
    <location>
        <begin position="95"/>
        <end position="122"/>
    </location>
</feature>
<evidence type="ECO:0000256" key="2">
    <source>
        <dbReference type="SAM" id="Phobius"/>
    </source>
</evidence>
<sequence>MSPILNIRATATGAILSMPAGAVAGIVIGSIIIVALAALYLGRTSGGDETDTKTSKTGGWLQKRMSAITALKINPWRRQKEKEPSTDAMPLAPKAQHDMQREGSSDWEDSERPRKEGEDVKG</sequence>
<evidence type="ECO:0000313" key="3">
    <source>
        <dbReference type="EMBL" id="KAK3387346.1"/>
    </source>
</evidence>
<keyword evidence="2" id="KW-0472">Membrane</keyword>
<dbReference type="AlphaFoldDB" id="A0AAE0NTE0"/>
<keyword evidence="2" id="KW-0812">Transmembrane</keyword>
<reference evidence="3" key="1">
    <citation type="journal article" date="2023" name="Mol. Phylogenet. Evol.">
        <title>Genome-scale phylogeny and comparative genomics of the fungal order Sordariales.</title>
        <authorList>
            <person name="Hensen N."/>
            <person name="Bonometti L."/>
            <person name="Westerberg I."/>
            <person name="Brannstrom I.O."/>
            <person name="Guillou S."/>
            <person name="Cros-Aarteil S."/>
            <person name="Calhoun S."/>
            <person name="Haridas S."/>
            <person name="Kuo A."/>
            <person name="Mondo S."/>
            <person name="Pangilinan J."/>
            <person name="Riley R."/>
            <person name="LaButti K."/>
            <person name="Andreopoulos B."/>
            <person name="Lipzen A."/>
            <person name="Chen C."/>
            <person name="Yan M."/>
            <person name="Daum C."/>
            <person name="Ng V."/>
            <person name="Clum A."/>
            <person name="Steindorff A."/>
            <person name="Ohm R.A."/>
            <person name="Martin F."/>
            <person name="Silar P."/>
            <person name="Natvig D.O."/>
            <person name="Lalanne C."/>
            <person name="Gautier V."/>
            <person name="Ament-Velasquez S.L."/>
            <person name="Kruys A."/>
            <person name="Hutchinson M.I."/>
            <person name="Powell A.J."/>
            <person name="Barry K."/>
            <person name="Miller A.N."/>
            <person name="Grigoriev I.V."/>
            <person name="Debuchy R."/>
            <person name="Gladieux P."/>
            <person name="Hiltunen Thoren M."/>
            <person name="Johannesson H."/>
        </authorList>
    </citation>
    <scope>NUCLEOTIDE SEQUENCE</scope>
    <source>
        <strain evidence="3">CBS 232.78</strain>
    </source>
</reference>
<protein>
    <submittedName>
        <fullName evidence="3">Uncharacterized protein</fullName>
    </submittedName>
</protein>
<evidence type="ECO:0000313" key="4">
    <source>
        <dbReference type="Proteomes" id="UP001285441"/>
    </source>
</evidence>
<feature type="region of interest" description="Disordered" evidence="1">
    <location>
        <begin position="74"/>
        <end position="122"/>
    </location>
</feature>
<dbReference type="EMBL" id="JAULSW010000003">
    <property type="protein sequence ID" value="KAK3387346.1"/>
    <property type="molecule type" value="Genomic_DNA"/>
</dbReference>
<accession>A0AAE0NTE0</accession>
<evidence type="ECO:0000256" key="1">
    <source>
        <dbReference type="SAM" id="MobiDB-lite"/>
    </source>
</evidence>
<keyword evidence="2" id="KW-1133">Transmembrane helix</keyword>
<keyword evidence="4" id="KW-1185">Reference proteome</keyword>
<organism evidence="3 4">
    <name type="scientific">Podospora didyma</name>
    <dbReference type="NCBI Taxonomy" id="330526"/>
    <lineage>
        <taxon>Eukaryota</taxon>
        <taxon>Fungi</taxon>
        <taxon>Dikarya</taxon>
        <taxon>Ascomycota</taxon>
        <taxon>Pezizomycotina</taxon>
        <taxon>Sordariomycetes</taxon>
        <taxon>Sordariomycetidae</taxon>
        <taxon>Sordariales</taxon>
        <taxon>Podosporaceae</taxon>
        <taxon>Podospora</taxon>
    </lineage>
</organism>
<name>A0AAE0NTE0_9PEZI</name>
<feature type="transmembrane region" description="Helical" evidence="2">
    <location>
        <begin position="20"/>
        <end position="41"/>
    </location>
</feature>
<comment type="caution">
    <text evidence="3">The sequence shown here is derived from an EMBL/GenBank/DDBJ whole genome shotgun (WGS) entry which is preliminary data.</text>
</comment>
<reference evidence="3" key="2">
    <citation type="submission" date="2023-06" db="EMBL/GenBank/DDBJ databases">
        <authorList>
            <consortium name="Lawrence Berkeley National Laboratory"/>
            <person name="Haridas S."/>
            <person name="Hensen N."/>
            <person name="Bonometti L."/>
            <person name="Westerberg I."/>
            <person name="Brannstrom I.O."/>
            <person name="Guillou S."/>
            <person name="Cros-Aarteil S."/>
            <person name="Calhoun S."/>
            <person name="Kuo A."/>
            <person name="Mondo S."/>
            <person name="Pangilinan J."/>
            <person name="Riley R."/>
            <person name="LaButti K."/>
            <person name="Andreopoulos B."/>
            <person name="Lipzen A."/>
            <person name="Chen C."/>
            <person name="Yanf M."/>
            <person name="Daum C."/>
            <person name="Ng V."/>
            <person name="Clum A."/>
            <person name="Steindorff A."/>
            <person name="Ohm R."/>
            <person name="Martin F."/>
            <person name="Silar P."/>
            <person name="Natvig D."/>
            <person name="Lalanne C."/>
            <person name="Gautier V."/>
            <person name="Ament-velasquez S.L."/>
            <person name="Kruys A."/>
            <person name="Hutchinson M.I."/>
            <person name="Powell A.J."/>
            <person name="Barry K."/>
            <person name="Miller A.N."/>
            <person name="Grigoriev I.V."/>
            <person name="Debuchy R."/>
            <person name="Gladieux P."/>
            <person name="Thoren M.H."/>
            <person name="Johannesson H."/>
        </authorList>
    </citation>
    <scope>NUCLEOTIDE SEQUENCE</scope>
    <source>
        <strain evidence="3">CBS 232.78</strain>
    </source>
</reference>